<organism evidence="1 2">
    <name type="scientific">Kriegella aquimaris</name>
    <dbReference type="NCBI Taxonomy" id="192904"/>
    <lineage>
        <taxon>Bacteria</taxon>
        <taxon>Pseudomonadati</taxon>
        <taxon>Bacteroidota</taxon>
        <taxon>Flavobacteriia</taxon>
        <taxon>Flavobacteriales</taxon>
        <taxon>Flavobacteriaceae</taxon>
        <taxon>Kriegella</taxon>
    </lineage>
</organism>
<sequence length="325" mass="37573">MIYRTLFNINFHHAYFLNKGDDVFSGLPENERMKILRNYKISDYLKVVPTLSTQHTIKGYRLLFKPHSEGFRMGSQVLIEGDSDPVKYTPLIALPNDLTLTYKLYSTDPYFENYTQITSKSNNGLYLFSNLKPDSETSDFANIFTWDGSVDPDFLLTEEGARRIVHTIAFEDEFFNSNNNRFSIAHIDKSNIETPDNVALLEKYIQTQKSKGLIGFIRLSVKGDNNHDLLEFDESNPANIKQYIQNLPLQFTLGFKNRRTFWRYNGDFEGAPWVTSDTKPLVKNGFIPIGTSDFNPEPAVEHHFPNPKVNLIKKEESKYYSDIFI</sequence>
<accession>A0A1G9N9E6</accession>
<dbReference type="Proteomes" id="UP000199440">
    <property type="component" value="Unassembled WGS sequence"/>
</dbReference>
<evidence type="ECO:0000313" key="1">
    <source>
        <dbReference type="EMBL" id="SDL83099.1"/>
    </source>
</evidence>
<evidence type="ECO:0000313" key="2">
    <source>
        <dbReference type="Proteomes" id="UP000199440"/>
    </source>
</evidence>
<gene>
    <name evidence="1" type="ORF">SAMN04488514_10386</name>
</gene>
<name>A0A1G9N9E6_9FLAO</name>
<proteinExistence type="predicted"/>
<dbReference type="STRING" id="192904.SAMN04488514_10386"/>
<dbReference type="EMBL" id="FNGV01000003">
    <property type="protein sequence ID" value="SDL83099.1"/>
    <property type="molecule type" value="Genomic_DNA"/>
</dbReference>
<dbReference type="RefSeq" id="WP_089887371.1">
    <property type="nucleotide sequence ID" value="NZ_FNGV01000003.1"/>
</dbReference>
<keyword evidence="2" id="KW-1185">Reference proteome</keyword>
<protein>
    <submittedName>
        <fullName evidence="1">Uncharacterized protein</fullName>
    </submittedName>
</protein>
<reference evidence="1 2" key="1">
    <citation type="submission" date="2016-10" db="EMBL/GenBank/DDBJ databases">
        <authorList>
            <person name="de Groot N.N."/>
        </authorList>
    </citation>
    <scope>NUCLEOTIDE SEQUENCE [LARGE SCALE GENOMIC DNA]</scope>
    <source>
        <strain evidence="1 2">DSM 19886</strain>
    </source>
</reference>
<dbReference type="OrthoDB" id="5177801at2"/>
<dbReference type="AlphaFoldDB" id="A0A1G9N9E6"/>